<proteinExistence type="predicted"/>
<dbReference type="Proteomes" id="UP000198994">
    <property type="component" value="Unassembled WGS sequence"/>
</dbReference>
<dbReference type="EMBL" id="FNAV01000003">
    <property type="protein sequence ID" value="SDE43345.1"/>
    <property type="molecule type" value="Genomic_DNA"/>
</dbReference>
<sequence>MRALALALMLATPAAAAEFAIDYDRLFAEHADAVLRPAPGVERLELPGPVIVERRGRRIRAEDQSGWGPAGCALRRLVVVAAAVQSCPDLFTVPQRDRAAGQLLRGVDFFAENTVPPMSPEARRSAMLAALERARGRMALDSRDRDSAPLAFAAHIAEDASLRRFAKVFATPRLPVTEPCR</sequence>
<organism evidence="2 3">
    <name type="scientific">Salipiger thiooxidans</name>
    <dbReference type="NCBI Taxonomy" id="282683"/>
    <lineage>
        <taxon>Bacteria</taxon>
        <taxon>Pseudomonadati</taxon>
        <taxon>Pseudomonadota</taxon>
        <taxon>Alphaproteobacteria</taxon>
        <taxon>Rhodobacterales</taxon>
        <taxon>Roseobacteraceae</taxon>
        <taxon>Salipiger</taxon>
    </lineage>
</organism>
<dbReference type="STRING" id="282683.SAMN04488105_103385"/>
<name>A0A1G7CXY7_9RHOB</name>
<accession>A0A1G7CXY7</accession>
<keyword evidence="3" id="KW-1185">Reference proteome</keyword>
<dbReference type="RefSeq" id="WP_089956792.1">
    <property type="nucleotide sequence ID" value="NZ_FNAV01000003.1"/>
</dbReference>
<evidence type="ECO:0000313" key="2">
    <source>
        <dbReference type="EMBL" id="SDE43345.1"/>
    </source>
</evidence>
<reference evidence="3" key="1">
    <citation type="submission" date="2016-10" db="EMBL/GenBank/DDBJ databases">
        <authorList>
            <person name="Varghese N."/>
            <person name="Submissions S."/>
        </authorList>
    </citation>
    <scope>NUCLEOTIDE SEQUENCE [LARGE SCALE GENOMIC DNA]</scope>
    <source>
        <strain evidence="3">DSM 10146</strain>
    </source>
</reference>
<keyword evidence="1" id="KW-0732">Signal</keyword>
<dbReference type="OrthoDB" id="7863598at2"/>
<feature type="chain" id="PRO_5011534640" evidence="1">
    <location>
        <begin position="17"/>
        <end position="181"/>
    </location>
</feature>
<feature type="signal peptide" evidence="1">
    <location>
        <begin position="1"/>
        <end position="16"/>
    </location>
</feature>
<evidence type="ECO:0000256" key="1">
    <source>
        <dbReference type="SAM" id="SignalP"/>
    </source>
</evidence>
<dbReference type="AlphaFoldDB" id="A0A1G7CXY7"/>
<evidence type="ECO:0000313" key="3">
    <source>
        <dbReference type="Proteomes" id="UP000198994"/>
    </source>
</evidence>
<protein>
    <submittedName>
        <fullName evidence="2">Uncharacterized protein</fullName>
    </submittedName>
</protein>
<gene>
    <name evidence="2" type="ORF">SAMN04488105_103385</name>
</gene>